<dbReference type="PROSITE" id="PS51159">
    <property type="entry name" value="CBM21"/>
    <property type="match status" value="1"/>
</dbReference>
<dbReference type="AlphaFoldDB" id="L8WWH2"/>
<dbReference type="Proteomes" id="UP000011668">
    <property type="component" value="Unassembled WGS sequence"/>
</dbReference>
<feature type="compositionally biased region" description="Polar residues" evidence="1">
    <location>
        <begin position="340"/>
        <end position="351"/>
    </location>
</feature>
<feature type="region of interest" description="Disordered" evidence="1">
    <location>
        <begin position="610"/>
        <end position="679"/>
    </location>
</feature>
<dbReference type="OMA" id="ACVMADV"/>
<dbReference type="InterPro" id="IPR038175">
    <property type="entry name" value="CBM21_dom_sf"/>
</dbReference>
<feature type="region of interest" description="Disordered" evidence="1">
    <location>
        <begin position="437"/>
        <end position="462"/>
    </location>
</feature>
<feature type="region of interest" description="Disordered" evidence="1">
    <location>
        <begin position="877"/>
        <end position="912"/>
    </location>
</feature>
<dbReference type="EMBL" id="AFRT01001114">
    <property type="protein sequence ID" value="ELU41177.1"/>
    <property type="molecule type" value="Genomic_DNA"/>
</dbReference>
<feature type="compositionally biased region" description="Low complexity" evidence="1">
    <location>
        <begin position="162"/>
        <end position="178"/>
    </location>
</feature>
<feature type="compositionally biased region" description="Low complexity" evidence="1">
    <location>
        <begin position="794"/>
        <end position="814"/>
    </location>
</feature>
<feature type="region of interest" description="Disordered" evidence="1">
    <location>
        <begin position="127"/>
        <end position="278"/>
    </location>
</feature>
<evidence type="ECO:0000256" key="1">
    <source>
        <dbReference type="SAM" id="MobiDB-lite"/>
    </source>
</evidence>
<dbReference type="PANTHER" id="PTHR12307:SF36">
    <property type="entry name" value="GLYCOGEN-BINDING SUBUNIT 76A"/>
    <property type="match status" value="1"/>
</dbReference>
<keyword evidence="4" id="KW-1185">Reference proteome</keyword>
<evidence type="ECO:0000313" key="3">
    <source>
        <dbReference type="EMBL" id="ELU41177.1"/>
    </source>
</evidence>
<accession>L8WWH2</accession>
<dbReference type="InterPro" id="IPR005036">
    <property type="entry name" value="CBM21_dom"/>
</dbReference>
<dbReference type="GO" id="GO:0008157">
    <property type="term" value="F:protein phosphatase 1 binding"/>
    <property type="evidence" value="ECO:0007669"/>
    <property type="project" value="TreeGrafter"/>
</dbReference>
<dbReference type="OrthoDB" id="1881at2759"/>
<feature type="compositionally biased region" description="Basic residues" evidence="1">
    <location>
        <begin position="141"/>
        <end position="151"/>
    </location>
</feature>
<dbReference type="HOGENOM" id="CLU_359490_0_0_1"/>
<dbReference type="GO" id="GO:0000164">
    <property type="term" value="C:protein phosphatase type 1 complex"/>
    <property type="evidence" value="ECO:0007669"/>
    <property type="project" value="TreeGrafter"/>
</dbReference>
<dbReference type="GO" id="GO:2001069">
    <property type="term" value="F:glycogen binding"/>
    <property type="evidence" value="ECO:0007669"/>
    <property type="project" value="TreeGrafter"/>
</dbReference>
<feature type="compositionally biased region" description="Acidic residues" evidence="1">
    <location>
        <begin position="445"/>
        <end position="455"/>
    </location>
</feature>
<feature type="compositionally biased region" description="Polar residues" evidence="1">
    <location>
        <begin position="614"/>
        <end position="638"/>
    </location>
</feature>
<protein>
    <submittedName>
        <fullName evidence="3">Putative phosphatase regulatory subunit domain-containing protein</fullName>
    </submittedName>
</protein>
<dbReference type="PANTHER" id="PTHR12307">
    <property type="entry name" value="PROTEIN PHOSPHATASE 1 REGULATORY SUBUNIT"/>
    <property type="match status" value="1"/>
</dbReference>
<dbReference type="Pfam" id="PF03370">
    <property type="entry name" value="CBM_21"/>
    <property type="match status" value="1"/>
</dbReference>
<feature type="compositionally biased region" description="Basic and acidic residues" evidence="1">
    <location>
        <begin position="704"/>
        <end position="715"/>
    </location>
</feature>
<feature type="compositionally biased region" description="Low complexity" evidence="1">
    <location>
        <begin position="267"/>
        <end position="278"/>
    </location>
</feature>
<dbReference type="STRING" id="983506.L8WWH2"/>
<comment type="caution">
    <text evidence="3">The sequence shown here is derived from an EMBL/GenBank/DDBJ whole genome shotgun (WGS) entry which is preliminary data.</text>
</comment>
<feature type="compositionally biased region" description="Low complexity" evidence="1">
    <location>
        <begin position="308"/>
        <end position="318"/>
    </location>
</feature>
<gene>
    <name evidence="3" type="ORF">AG1IA_04791</name>
</gene>
<feature type="region of interest" description="Disordered" evidence="1">
    <location>
        <begin position="754"/>
        <end position="842"/>
    </location>
</feature>
<feature type="compositionally biased region" description="Low complexity" evidence="1">
    <location>
        <begin position="384"/>
        <end position="396"/>
    </location>
</feature>
<evidence type="ECO:0000313" key="4">
    <source>
        <dbReference type="Proteomes" id="UP000011668"/>
    </source>
</evidence>
<feature type="domain" description="CBM21" evidence="2">
    <location>
        <begin position="486"/>
        <end position="605"/>
    </location>
</feature>
<dbReference type="InterPro" id="IPR050782">
    <property type="entry name" value="PP1_regulatory_subunit_3"/>
</dbReference>
<feature type="compositionally biased region" description="Pro residues" evidence="1">
    <location>
        <begin position="660"/>
        <end position="671"/>
    </location>
</feature>
<proteinExistence type="predicted"/>
<feature type="region of interest" description="Disordered" evidence="1">
    <location>
        <begin position="295"/>
        <end position="414"/>
    </location>
</feature>
<dbReference type="Gene3D" id="2.60.40.2440">
    <property type="entry name" value="Carbohydrate binding type-21 domain"/>
    <property type="match status" value="1"/>
</dbReference>
<organism evidence="3 4">
    <name type="scientific">Thanatephorus cucumeris (strain AG1-IA)</name>
    <name type="common">Rice sheath blight fungus</name>
    <name type="synonym">Rhizoctonia solani</name>
    <dbReference type="NCBI Taxonomy" id="983506"/>
    <lineage>
        <taxon>Eukaryota</taxon>
        <taxon>Fungi</taxon>
        <taxon>Dikarya</taxon>
        <taxon>Basidiomycota</taxon>
        <taxon>Agaricomycotina</taxon>
        <taxon>Agaricomycetes</taxon>
        <taxon>Cantharellales</taxon>
        <taxon>Ceratobasidiaceae</taxon>
        <taxon>Rhizoctonia</taxon>
        <taxon>Rhizoctonia solani AG-1</taxon>
    </lineage>
</organism>
<feature type="compositionally biased region" description="Low complexity" evidence="1">
    <location>
        <begin position="877"/>
        <end position="888"/>
    </location>
</feature>
<name>L8WWH2_THACA</name>
<sequence length="912" mass="97023">MHRWWTEAKKPDFRIEMSSFQVSCGGMCPRAFRLSFVVRRSSNTFSLACASTGCSDWPDWQRKVLEYTVHSSFGSSLDMTAAMPYSPPSSAFTAVDVPLFRRPTPGSVPLLGPSALSKRHTRTHSANMLNFSDERGPGAHKPLRGLPRRAKPSPAPVLTDPSSAMAATASATTADASTPRSMAAFGPPTIPRSSRTRPKFSVGDDDSSESNSASPKDSPSAENGPRQASTDQWSSASTAPKGLSIDTSSVYKEETPSVTVPFPLLSPEPATAEPPTRRAAILPLGSFAQFTSSFANGIQNDDMPTPVPRSLSSSMLPASPSPSPVPALLSPRLLPVGAQKNLSLNGSSHGRSASMADAGLDRSRSSPPASGATTPVIRKSNGQPLKPSLKSSLSSPNISSMNEPRRIAKSAPTTPRVHFKELGLESVRTFDKGARPITVSGEYNGADDTETETEPENGKGYPFPQVSSTQAFVRLAPTTSQLAFQPPPQSYVHLQYLSLPAIRPPRLHGTILVRNVAFGKTIVVRYTTDNWETASEINASYSSSLPPGIVPGSIDASWDKFTFTIKLDDIERSLPDRTLFCVVKYDAHGVGEWWDNNQGQNYRVEFERPESNGLGLTNPSKSGDQSSAPRSFNPLTYQTSSPTPPPPTTKPRSYSTSVVAPPPPIKAPPAPLSTGPQPHLLGLRLSNYVSPSANVPKIPALPKPAEKKEEPREVDSFSPPSSPEHVKRPLELPESDFGVDFHSEVYTPLAEPLKMPVTITPPDSAHNSPSSSPTMKRQPLLPPPSLPQSNDNGLLSPSSSPSQSLLITSPSSPSKAGANQAEQPTEDAAEEQNSPSSPPCFLDQAYSELVSRVCFHHSSPGGTPPYGLGVVTLSPKGGSPVGSGASSPATTSKNGLPRGGSYVLGTTPTFIK</sequence>
<reference evidence="3 4" key="1">
    <citation type="journal article" date="2013" name="Nat. Commun.">
        <title>The evolution and pathogenic mechanisms of the rice sheath blight pathogen.</title>
        <authorList>
            <person name="Zheng A."/>
            <person name="Lin R."/>
            <person name="Xu L."/>
            <person name="Qin P."/>
            <person name="Tang C."/>
            <person name="Ai P."/>
            <person name="Zhang D."/>
            <person name="Liu Y."/>
            <person name="Sun Z."/>
            <person name="Feng H."/>
            <person name="Wang Y."/>
            <person name="Chen Y."/>
            <person name="Liang X."/>
            <person name="Fu R."/>
            <person name="Li Q."/>
            <person name="Zhang J."/>
            <person name="Yu X."/>
            <person name="Xie Z."/>
            <person name="Ding L."/>
            <person name="Guan P."/>
            <person name="Tang J."/>
            <person name="Liang Y."/>
            <person name="Wang S."/>
            <person name="Deng Q."/>
            <person name="Li S."/>
            <person name="Zhu J."/>
            <person name="Wang L."/>
            <person name="Liu H."/>
            <person name="Li P."/>
        </authorList>
    </citation>
    <scope>NUCLEOTIDE SEQUENCE [LARGE SCALE GENOMIC DNA]</scope>
    <source>
        <strain evidence="4">AG-1 IA</strain>
    </source>
</reference>
<feature type="compositionally biased region" description="Polar residues" evidence="1">
    <location>
        <begin position="209"/>
        <end position="238"/>
    </location>
</feature>
<feature type="compositionally biased region" description="Low complexity" evidence="1">
    <location>
        <begin position="326"/>
        <end position="336"/>
    </location>
</feature>
<dbReference type="GO" id="GO:0005979">
    <property type="term" value="P:regulation of glycogen biosynthetic process"/>
    <property type="evidence" value="ECO:0007669"/>
    <property type="project" value="TreeGrafter"/>
</dbReference>
<evidence type="ECO:0000259" key="2">
    <source>
        <dbReference type="PROSITE" id="PS51159"/>
    </source>
</evidence>
<feature type="compositionally biased region" description="Polar residues" evidence="1">
    <location>
        <begin position="765"/>
        <end position="775"/>
    </location>
</feature>
<feature type="region of interest" description="Disordered" evidence="1">
    <location>
        <begin position="696"/>
        <end position="733"/>
    </location>
</feature>